<keyword evidence="1" id="KW-0614">Plasmid</keyword>
<dbReference type="KEGG" id="eba:p1B279"/>
<evidence type="ECO:0000313" key="2">
    <source>
        <dbReference type="Proteomes" id="UP000006552"/>
    </source>
</evidence>
<protein>
    <submittedName>
        <fullName evidence="1">Uncharacterized protein</fullName>
    </submittedName>
</protein>
<dbReference type="HOGENOM" id="CLU_2566412_0_0_4"/>
<geneLocation type="plasmid" evidence="2">
    <name>pAzo1</name>
</geneLocation>
<organism evidence="1 2">
    <name type="scientific">Aromatoleum aromaticum (strain DSM 19018 / LMG 30748 / EbN1)</name>
    <name type="common">Azoarcus sp. (strain EbN1)</name>
    <dbReference type="NCBI Taxonomy" id="76114"/>
    <lineage>
        <taxon>Bacteria</taxon>
        <taxon>Pseudomonadati</taxon>
        <taxon>Pseudomonadota</taxon>
        <taxon>Betaproteobacteria</taxon>
        <taxon>Rhodocyclales</taxon>
        <taxon>Rhodocyclaceae</taxon>
        <taxon>Aromatoleum</taxon>
    </lineage>
</organism>
<name>Q5NWV2_AROAE</name>
<sequence>MRADRARCDPIDLGGQRRKVDVQLDVGQRVAQRVELLAVVFVSEQVSLDSATRFHRCRQQQDSGRCNFTKSGRDEVFRGAL</sequence>
<dbReference type="Proteomes" id="UP000006552">
    <property type="component" value="Plasmid 1"/>
</dbReference>
<evidence type="ECO:0000313" key="1">
    <source>
        <dbReference type="EMBL" id="CAI10462.1"/>
    </source>
</evidence>
<dbReference type="AlphaFoldDB" id="Q5NWV2"/>
<proteinExistence type="predicted"/>
<accession>Q5NWV2</accession>
<keyword evidence="2" id="KW-1185">Reference proteome</keyword>
<gene>
    <name evidence="1" type="ORF">p1B279</name>
</gene>
<reference evidence="1 2" key="1">
    <citation type="journal article" date="2005" name="Arch. Microbiol.">
        <title>The genome sequence of an anaerobic aromatic-degrading denitrifying bacterium, strain EbN1.</title>
        <authorList>
            <person name="Rabus R."/>
            <person name="Kube M."/>
            <person name="Heider J."/>
            <person name="Beck A."/>
            <person name="Heitmann K."/>
            <person name="Widdel F."/>
            <person name="Reinhardt R."/>
        </authorList>
    </citation>
    <scope>NUCLEOTIDE SEQUENCE [LARGE SCALE GENOMIC DNA]</scope>
    <source>
        <strain evidence="1 2">EbN1</strain>
        <plasmid evidence="2">Plasmid pAzo1</plasmid>
    </source>
</reference>
<dbReference type="EMBL" id="CR555307">
    <property type="protein sequence ID" value="CAI10462.1"/>
    <property type="molecule type" value="Genomic_DNA"/>
</dbReference>